<keyword evidence="1" id="KW-0812">Transmembrane</keyword>
<organism evidence="3 4">
    <name type="scientific">Luteimonas gilva</name>
    <dbReference type="NCBI Taxonomy" id="2572684"/>
    <lineage>
        <taxon>Bacteria</taxon>
        <taxon>Pseudomonadati</taxon>
        <taxon>Pseudomonadota</taxon>
        <taxon>Gammaproteobacteria</taxon>
        <taxon>Lysobacterales</taxon>
        <taxon>Lysobacteraceae</taxon>
        <taxon>Luteimonas</taxon>
    </lineage>
</organism>
<keyword evidence="4" id="KW-1185">Reference proteome</keyword>
<dbReference type="PANTHER" id="PTHR30441">
    <property type="entry name" value="DUF748 DOMAIN-CONTAINING PROTEIN"/>
    <property type="match status" value="1"/>
</dbReference>
<dbReference type="Pfam" id="PF05170">
    <property type="entry name" value="AsmA"/>
    <property type="match status" value="2"/>
</dbReference>
<dbReference type="GO" id="GO:0005886">
    <property type="term" value="C:plasma membrane"/>
    <property type="evidence" value="ECO:0007669"/>
    <property type="project" value="TreeGrafter"/>
</dbReference>
<sequence>MNAPDAPAPPRKRTPFVDDVGQHPWLTLAVLLILALILLIVFWDWNWIKGPVERQVEARTGRSFDIGGDLDVDLGKVVTIRADKLVFGNAAWSKQPTMAAADRMELRLELWPALIKRHEVLIPELRLTKPDAYLETGPDGKGNWVFGPDTGGEPPQFRRLWVDEGRLRFVDARGKTDIDIDLQSYEAQRRGAAPAIQVDGDGRWKGNPFALKGRAESPLELANTDEPYRIDLRASAGRTRAHARGTLLDPLRLRGFDLRFALSGQNLDDLYPLIGVAIPPTPPYSFDGRLTRIGDTWRYDDFAGKVGNSDLRGYAHVITGRARPFLKADLASKRLDFEDLSGFVGSGRKSEGADSTNPELQALAAKQAASPRVLPDTPYQLDKLRAMDADVRLKAVRINAPSLPIDDMDAHLFLDGGLLRLEPLNFGVADGDIRSNIRMDARQSTILTRADVAMRGLSLPKLMPDGTLAQESIGKIGGKLDVTTRGNSIANMLGNADGDIAIGMGQGQVSKLLMKLAGLNLAGAIRTKLSGDKPIPIRCAFGDFAVKDGLMTTRALAFDTTDTIVIGSGTVSLRDETLDLTMRPRPKGRSLLSLRVPLYVDGTFKHPNVRPDYARIGLRGGIALALATIAPPAALLATTELGGGQDADCGGRYAK</sequence>
<evidence type="ECO:0000256" key="1">
    <source>
        <dbReference type="SAM" id="Phobius"/>
    </source>
</evidence>
<feature type="transmembrane region" description="Helical" evidence="1">
    <location>
        <begin position="25"/>
        <end position="45"/>
    </location>
</feature>
<dbReference type="InterPro" id="IPR052894">
    <property type="entry name" value="AsmA-related"/>
</dbReference>
<protein>
    <submittedName>
        <fullName evidence="3">AsmA family protein</fullName>
    </submittedName>
</protein>
<name>A0A4U5JWI9_9GAMM</name>
<evidence type="ECO:0000313" key="4">
    <source>
        <dbReference type="Proteomes" id="UP000308707"/>
    </source>
</evidence>
<dbReference type="AlphaFoldDB" id="A0A4U5JWI9"/>
<feature type="domain" description="AsmA" evidence="2">
    <location>
        <begin position="173"/>
        <end position="554"/>
    </location>
</feature>
<accession>A0A4U5JWI9</accession>
<feature type="domain" description="AsmA" evidence="2">
    <location>
        <begin position="28"/>
        <end position="145"/>
    </location>
</feature>
<dbReference type="GO" id="GO:0090313">
    <property type="term" value="P:regulation of protein targeting to membrane"/>
    <property type="evidence" value="ECO:0007669"/>
    <property type="project" value="TreeGrafter"/>
</dbReference>
<reference evidence="3 4" key="1">
    <citation type="submission" date="2019-04" db="EMBL/GenBank/DDBJ databases">
        <title>Reference strain of H23.</title>
        <authorList>
            <person name="Luo X."/>
        </authorList>
    </citation>
    <scope>NUCLEOTIDE SEQUENCE [LARGE SCALE GENOMIC DNA]</scope>
    <source>
        <strain evidence="3 4">H23</strain>
    </source>
</reference>
<keyword evidence="1" id="KW-1133">Transmembrane helix</keyword>
<dbReference type="EMBL" id="SZUA01000002">
    <property type="protein sequence ID" value="TKR30849.1"/>
    <property type="molecule type" value="Genomic_DNA"/>
</dbReference>
<gene>
    <name evidence="3" type="ORF">FCE95_12195</name>
</gene>
<dbReference type="Proteomes" id="UP000308707">
    <property type="component" value="Unassembled WGS sequence"/>
</dbReference>
<proteinExistence type="predicted"/>
<evidence type="ECO:0000313" key="3">
    <source>
        <dbReference type="EMBL" id="TKR30849.1"/>
    </source>
</evidence>
<keyword evidence="1" id="KW-0472">Membrane</keyword>
<dbReference type="RefSeq" id="WP_137267280.1">
    <property type="nucleotide sequence ID" value="NZ_SZUA01000002.1"/>
</dbReference>
<dbReference type="PANTHER" id="PTHR30441:SF9">
    <property type="entry name" value="ASMA FAMILY PROTEIN YHJG"/>
    <property type="match status" value="1"/>
</dbReference>
<comment type="caution">
    <text evidence="3">The sequence shown here is derived from an EMBL/GenBank/DDBJ whole genome shotgun (WGS) entry which is preliminary data.</text>
</comment>
<dbReference type="OrthoDB" id="5749006at2"/>
<dbReference type="InterPro" id="IPR007844">
    <property type="entry name" value="AsmA"/>
</dbReference>
<evidence type="ECO:0000259" key="2">
    <source>
        <dbReference type="Pfam" id="PF05170"/>
    </source>
</evidence>